<dbReference type="RefSeq" id="WP_161314072.1">
    <property type="nucleotide sequence ID" value="NZ_WTUW01000001.1"/>
</dbReference>
<dbReference type="GO" id="GO:0032784">
    <property type="term" value="P:regulation of DNA-templated transcription elongation"/>
    <property type="evidence" value="ECO:0007669"/>
    <property type="project" value="InterPro"/>
</dbReference>
<name>A0A6L8W3N0_9PROT</name>
<evidence type="ECO:0000259" key="5">
    <source>
        <dbReference type="Pfam" id="PF13087"/>
    </source>
</evidence>
<dbReference type="PANTHER" id="PTHR10887:SF495">
    <property type="entry name" value="HELICASE SENATAXIN ISOFORM X1-RELATED"/>
    <property type="match status" value="1"/>
</dbReference>
<dbReference type="InterPro" id="IPR041677">
    <property type="entry name" value="DNA2/NAM7_AAA_11"/>
</dbReference>
<evidence type="ECO:0000256" key="2">
    <source>
        <dbReference type="SAM" id="MobiDB-lite"/>
    </source>
</evidence>
<dbReference type="InterPro" id="IPR011335">
    <property type="entry name" value="Restrct_endonuc-II-like"/>
</dbReference>
<dbReference type="InterPro" id="IPR036953">
    <property type="entry name" value="GreA/GreB_C_sf"/>
</dbReference>
<evidence type="ECO:0000313" key="7">
    <source>
        <dbReference type="EMBL" id="MZR29618.1"/>
    </source>
</evidence>
<feature type="compositionally biased region" description="Polar residues" evidence="2">
    <location>
        <begin position="1715"/>
        <end position="1729"/>
    </location>
</feature>
<dbReference type="InterPro" id="IPR025103">
    <property type="entry name" value="DUF4011"/>
</dbReference>
<dbReference type="CDD" id="cd18808">
    <property type="entry name" value="SF1_C_Upf1"/>
    <property type="match status" value="1"/>
</dbReference>
<evidence type="ECO:0000259" key="3">
    <source>
        <dbReference type="Pfam" id="PF01272"/>
    </source>
</evidence>
<feature type="domain" description="Restriction endonuclease type II-like" evidence="6">
    <location>
        <begin position="1579"/>
        <end position="1676"/>
    </location>
</feature>
<feature type="domain" description="Transcription elongation factor GreA/GreB C-terminal" evidence="3">
    <location>
        <begin position="1763"/>
        <end position="1835"/>
    </location>
</feature>
<sequence>MSRIEEGLSSPEIQSYVSEKLVELRKRLLDSTRRNPLIHARFRPTSTSNLRVIDELPDVLRFNLTNGNSMRLRPLPALEVELPDELTNEFLNALYIAREEDEDYLSQVEELESASEKAEEQLFRIERALKDKIREQLGLPPRQTKDDLSLTLHAKNHGLEPSYSLPMPQDEHEDGRHQDKDIQTLLLPDKLIRVAKGILEKGRSFERETGVNVLHAAFGLLEWKDPSEDTNFLSPLLLLEIRIERKQSASGAEFYVSGVDKVFINTTLALKLFSEHRLTIPEYETGSIEEYFEEIQNKGPQSWHWKVRREVVFGIFPSSKIAMYHDLDPKKRPIASHKLIARLLASSGGGDGAYADVYETDDPKISKKVPYLILDADASQYSALVDVADGQSLAIEGPPGSGKSQTIVNIIAAALADGKKVLFVAEKLTALDVVKNRLHATNLAEFVLPLQAGRGTREKIYESLQERLSVSRGSKRFQIDFTNRKDALEGHRSILKGYLDALGSKFGATGMTVYETIGHGIETAEILRKIPKEVRRIRILNPEELGPNSMEAIVADAEAFAERLNKIHQMPKLWLASSAPVLSRDDAEDASDTAGQLANELEAYIRDINASSLKPFVSISPFDDDIEKIDSFLKIISAEANRINPSNVETLVNSEHRQVVQRLCGQLQERRVALIRLERILRDVKGWNLLNRLLSARDFAAANGESLSALTHKNIIEEIEKQIIVEEKVVVLAKALPLVWTEKPGATLNRIRENARTLRDFPEAIKKLRRFDEARQIGKLATELIDTVRKLASELGQIQESLPNADNHDPAQIRNAARTILDAGAFRFLSSKFKHARNTYRNTLRGRLVDDRYIMANRLGTYANWLERRRNFEGDKRYISAFGDIFKGLATNLSLIDETVAFYRKTQEISNDDRDLRRAIEEGSISEIETFCALEFNLDMTLAELEVHVESQKVILTKEKDLLNEAEEHLTLFKDQTSFSLTDLEQTVDLAMQVKQLSELIETSEAGDIIGSQFAGIETNSEILQNECALAELISATPAPAQAISIMRSGTALELLRTLDEFRGRRNKIGNISEELWTLLNLPEHMRSATGLYEHLDDLKAASGNPDALLDRAQIKRAEDALRNRGFNVLVDWIIDEEVDFDTHLLGPIVRSIIAKNMADRVFELHASVLKGYDGQDFDRVRKEISAKDHELIQISRDVIRSELLANANPPVGNNLGRKSTFTNMSLIINEMNKKKNRIGVRELTHRAGEALLELKPCWMMSPLAVAQYLHEGLEFDLVVIDEASQMTPENAIGAISRARQAVVVGDTKQLPPTSFFQKVLDDGDLDEDLREDSESILDLANIAFTPIRQLRWHYRSRHPSLIQFSNQWMYKGELTIFPSAQDNNSALGVELVEVPGVYKSRRNEIEAASIVKATIQHMTNWPDQSLGICAMNSDQKDLILEAFERERDRNPKVQEFIAFWEEENDGLEEFFIKNLETIQGDERDVMFISTLYGPEKFGERVLQRFGPINSAQGHRRLNVLFTRAKRKIVTFTSMKPSDIIVDGSKNVGVQMFRAWLEYSKTGSISEPSGDRRETESPFEDFVFRQIEAMGCVAVPQVGVAGFRIDLGVRHPDWPYGYILGVECDGATYHSSKSSRDRDRLRQEVLEGLGWNLHRIWSTDWFRNPQNEIEKLREAINRHLEAAKSSVDVSSKRRAQVEPLSDIDETFSKSERSSSELTTVKKTRPSQVSLPMGPARDDLFSDRPVEEGRTKVVQGVPMGQVAPTVAVGSKVKVENLSDGGKKFAFKLVQGLNNPEEGLIGIHTPLGAALIDAQLGDEVEYQVGSYIKEVRVIEIS</sequence>
<dbReference type="InterPro" id="IPR045055">
    <property type="entry name" value="DNA2/NAM7-like"/>
</dbReference>
<dbReference type="InterPro" id="IPR001437">
    <property type="entry name" value="Tscrpt_elong_fac_GreA/B_C"/>
</dbReference>
<evidence type="ECO:0000259" key="4">
    <source>
        <dbReference type="Pfam" id="PF13086"/>
    </source>
</evidence>
<feature type="region of interest" description="Disordered" evidence="2">
    <location>
        <begin position="1703"/>
        <end position="1738"/>
    </location>
</feature>
<comment type="caution">
    <text evidence="7">The sequence shown here is derived from an EMBL/GenBank/DDBJ whole genome shotgun (WGS) entry which is preliminary data.</text>
</comment>
<evidence type="ECO:0000256" key="1">
    <source>
        <dbReference type="SAM" id="Coils"/>
    </source>
</evidence>
<dbReference type="Gene3D" id="3.40.960.10">
    <property type="entry name" value="VSR Endonuclease"/>
    <property type="match status" value="1"/>
</dbReference>
<dbReference type="GO" id="GO:0003677">
    <property type="term" value="F:DNA binding"/>
    <property type="evidence" value="ECO:0007669"/>
    <property type="project" value="InterPro"/>
</dbReference>
<gene>
    <name evidence="7" type="ORF">GQE98_03120</name>
</gene>
<dbReference type="InterPro" id="IPR047187">
    <property type="entry name" value="SF1_C_Upf1"/>
</dbReference>
<organism evidence="7 8">
    <name type="scientific">Sneathiella litorea</name>
    <dbReference type="NCBI Taxonomy" id="2606216"/>
    <lineage>
        <taxon>Bacteria</taxon>
        <taxon>Pseudomonadati</taxon>
        <taxon>Pseudomonadota</taxon>
        <taxon>Alphaproteobacteria</taxon>
        <taxon>Sneathiellales</taxon>
        <taxon>Sneathiellaceae</taxon>
        <taxon>Sneathiella</taxon>
    </lineage>
</organism>
<dbReference type="PANTHER" id="PTHR10887">
    <property type="entry name" value="DNA2/NAM7 HELICASE FAMILY"/>
    <property type="match status" value="1"/>
</dbReference>
<dbReference type="Pfam" id="PF13195">
    <property type="entry name" value="DUF4011"/>
    <property type="match status" value="1"/>
</dbReference>
<proteinExistence type="predicted"/>
<keyword evidence="8" id="KW-1185">Reference proteome</keyword>
<dbReference type="GO" id="GO:0004386">
    <property type="term" value="F:helicase activity"/>
    <property type="evidence" value="ECO:0007669"/>
    <property type="project" value="InterPro"/>
</dbReference>
<dbReference type="Pfam" id="PF01272">
    <property type="entry name" value="GreA_GreB"/>
    <property type="match status" value="1"/>
</dbReference>
<feature type="domain" description="DNA2/NAM7 helicase-like C-terminal" evidence="5">
    <location>
        <begin position="1347"/>
        <end position="1532"/>
    </location>
</feature>
<reference evidence="7 8" key="1">
    <citation type="submission" date="2019-12" db="EMBL/GenBank/DDBJ databases">
        <title>Snethiella sp. nov. sp. isolated from sea sand.</title>
        <authorList>
            <person name="Kim J."/>
            <person name="Jeong S.E."/>
            <person name="Jung H.S."/>
            <person name="Jeon C.O."/>
        </authorList>
    </citation>
    <scope>NUCLEOTIDE SEQUENCE [LARGE SCALE GENOMIC DNA]</scope>
    <source>
        <strain evidence="7 8">DP05</strain>
    </source>
</reference>
<dbReference type="Pfam" id="PF13086">
    <property type="entry name" value="AAA_11"/>
    <property type="match status" value="1"/>
</dbReference>
<accession>A0A6L8W3N0</accession>
<feature type="domain" description="DNA2/NAM7 helicase helicase" evidence="4">
    <location>
        <begin position="1274"/>
        <end position="1315"/>
    </location>
</feature>
<dbReference type="InterPro" id="IPR049468">
    <property type="entry name" value="Restrct_endonuc-II-like_dom"/>
</dbReference>
<dbReference type="Pfam" id="PF13087">
    <property type="entry name" value="AAA_12"/>
    <property type="match status" value="1"/>
</dbReference>
<feature type="coiled-coil region" evidence="1">
    <location>
        <begin position="101"/>
        <end position="135"/>
    </location>
</feature>
<dbReference type="SUPFAM" id="SSF52980">
    <property type="entry name" value="Restriction endonuclease-like"/>
    <property type="match status" value="1"/>
</dbReference>
<keyword evidence="1" id="KW-0175">Coiled coil</keyword>
<dbReference type="InterPro" id="IPR041679">
    <property type="entry name" value="DNA2/NAM7-like_C"/>
</dbReference>
<dbReference type="Gene3D" id="3.10.50.30">
    <property type="entry name" value="Transcription elongation factor, GreA/GreB, C-terminal domain"/>
    <property type="match status" value="1"/>
</dbReference>
<dbReference type="Proteomes" id="UP000476030">
    <property type="component" value="Unassembled WGS sequence"/>
</dbReference>
<protein>
    <submittedName>
        <fullName evidence="7">DUF4011 domain-containing protein</fullName>
    </submittedName>
</protein>
<dbReference type="Gene3D" id="3.40.50.300">
    <property type="entry name" value="P-loop containing nucleotide triphosphate hydrolases"/>
    <property type="match status" value="3"/>
</dbReference>
<dbReference type="Pfam" id="PF18741">
    <property type="entry name" value="MTES_1575"/>
    <property type="match status" value="1"/>
</dbReference>
<evidence type="ECO:0000259" key="6">
    <source>
        <dbReference type="Pfam" id="PF18741"/>
    </source>
</evidence>
<dbReference type="InterPro" id="IPR027417">
    <property type="entry name" value="P-loop_NTPase"/>
</dbReference>
<dbReference type="EMBL" id="WTUW01000001">
    <property type="protein sequence ID" value="MZR29618.1"/>
    <property type="molecule type" value="Genomic_DNA"/>
</dbReference>
<dbReference type="SUPFAM" id="SSF52540">
    <property type="entry name" value="P-loop containing nucleoside triphosphate hydrolases"/>
    <property type="match status" value="1"/>
</dbReference>
<dbReference type="SUPFAM" id="SSF54534">
    <property type="entry name" value="FKBP-like"/>
    <property type="match status" value="1"/>
</dbReference>
<evidence type="ECO:0000313" key="8">
    <source>
        <dbReference type="Proteomes" id="UP000476030"/>
    </source>
</evidence>
<dbReference type="FunFam" id="3.40.960.10:FF:000002">
    <property type="entry name" value="DNA helicase related protein"/>
    <property type="match status" value="1"/>
</dbReference>